<dbReference type="PANTHER" id="PTHR47272">
    <property type="entry name" value="DDE_TNP_1_7 DOMAIN-CONTAINING PROTEIN"/>
    <property type="match status" value="1"/>
</dbReference>
<evidence type="ECO:0000313" key="4">
    <source>
        <dbReference type="Proteomes" id="UP000499080"/>
    </source>
</evidence>
<dbReference type="AlphaFoldDB" id="A0A4Y2MBI2"/>
<accession>A0A4Y2MBI2</accession>
<dbReference type="PANTHER" id="PTHR47272:SF1">
    <property type="entry name" value="PIGGYBAC TRANSPOSABLE ELEMENT-DERIVED PROTEIN 3-LIKE"/>
    <property type="match status" value="1"/>
</dbReference>
<evidence type="ECO:0008006" key="5">
    <source>
        <dbReference type="Google" id="ProtNLM"/>
    </source>
</evidence>
<dbReference type="EMBL" id="BGPR01203615">
    <property type="protein sequence ID" value="GBN24455.1"/>
    <property type="molecule type" value="Genomic_DNA"/>
</dbReference>
<dbReference type="EMBL" id="BGPR01203603">
    <property type="protein sequence ID" value="GBN24432.1"/>
    <property type="molecule type" value="Genomic_DNA"/>
</dbReference>
<name>A0A4Y2MBI2_ARAVE</name>
<feature type="region of interest" description="Disordered" evidence="1">
    <location>
        <begin position="67"/>
        <end position="90"/>
    </location>
</feature>
<comment type="caution">
    <text evidence="3">The sequence shown here is derived from an EMBL/GenBank/DDBJ whole genome shotgun (WGS) entry which is preliminary data.</text>
</comment>
<reference evidence="3 4" key="1">
    <citation type="journal article" date="2019" name="Sci. Rep.">
        <title>Orb-weaving spider Araneus ventricosus genome elucidates the spidroin gene catalogue.</title>
        <authorList>
            <person name="Kono N."/>
            <person name="Nakamura H."/>
            <person name="Ohtoshi R."/>
            <person name="Moran D.A.P."/>
            <person name="Shinohara A."/>
            <person name="Yoshida Y."/>
            <person name="Fujiwara M."/>
            <person name="Mori M."/>
            <person name="Tomita M."/>
            <person name="Arakawa K."/>
        </authorList>
    </citation>
    <scope>NUCLEOTIDE SEQUENCE [LARGE SCALE GENOMIC DNA]</scope>
</reference>
<evidence type="ECO:0000313" key="3">
    <source>
        <dbReference type="EMBL" id="GBN24455.1"/>
    </source>
</evidence>
<sequence length="146" mass="17019">MGGIDKSGMLRAIYDRDRKSKKWWRRLFFAVLEMAYVNSYIAYVEVRCEKMSSLEYKRCITKGLVTKSKPQPKRKGKPKSNGDEQTFCAKKRRKGNLSVSNDVRLENRGFPWPTFVSNRGCCEFCALKIFNQNHIQNAQLVIYFCA</sequence>
<organism evidence="3 4">
    <name type="scientific">Araneus ventricosus</name>
    <name type="common">Orbweaver spider</name>
    <name type="synonym">Epeira ventricosa</name>
    <dbReference type="NCBI Taxonomy" id="182803"/>
    <lineage>
        <taxon>Eukaryota</taxon>
        <taxon>Metazoa</taxon>
        <taxon>Ecdysozoa</taxon>
        <taxon>Arthropoda</taxon>
        <taxon>Chelicerata</taxon>
        <taxon>Arachnida</taxon>
        <taxon>Araneae</taxon>
        <taxon>Araneomorphae</taxon>
        <taxon>Entelegynae</taxon>
        <taxon>Araneoidea</taxon>
        <taxon>Araneidae</taxon>
        <taxon>Araneus</taxon>
    </lineage>
</organism>
<gene>
    <name evidence="2" type="ORF">AVEN_33702_1</name>
    <name evidence="3" type="ORF">AVEN_70443_1</name>
</gene>
<protein>
    <recommendedName>
        <fullName evidence="5">PiggyBac transposable element-derived protein domain-containing protein</fullName>
    </recommendedName>
</protein>
<dbReference type="Proteomes" id="UP000499080">
    <property type="component" value="Unassembled WGS sequence"/>
</dbReference>
<keyword evidence="4" id="KW-1185">Reference proteome</keyword>
<evidence type="ECO:0000313" key="2">
    <source>
        <dbReference type="EMBL" id="GBN24432.1"/>
    </source>
</evidence>
<evidence type="ECO:0000256" key="1">
    <source>
        <dbReference type="SAM" id="MobiDB-lite"/>
    </source>
</evidence>
<proteinExistence type="predicted"/>